<accession>A0A5J4ZTE6</accession>
<organism evidence="2 3">
    <name type="scientific">Nyssa sinensis</name>
    <dbReference type="NCBI Taxonomy" id="561372"/>
    <lineage>
        <taxon>Eukaryota</taxon>
        <taxon>Viridiplantae</taxon>
        <taxon>Streptophyta</taxon>
        <taxon>Embryophyta</taxon>
        <taxon>Tracheophyta</taxon>
        <taxon>Spermatophyta</taxon>
        <taxon>Magnoliopsida</taxon>
        <taxon>eudicotyledons</taxon>
        <taxon>Gunneridae</taxon>
        <taxon>Pentapetalae</taxon>
        <taxon>asterids</taxon>
        <taxon>Cornales</taxon>
        <taxon>Nyssaceae</taxon>
        <taxon>Nyssa</taxon>
    </lineage>
</organism>
<evidence type="ECO:0000256" key="1">
    <source>
        <dbReference type="SAM" id="MobiDB-lite"/>
    </source>
</evidence>
<evidence type="ECO:0000313" key="2">
    <source>
        <dbReference type="EMBL" id="KAA8521650.1"/>
    </source>
</evidence>
<reference evidence="2 3" key="1">
    <citation type="submission" date="2019-09" db="EMBL/GenBank/DDBJ databases">
        <title>A chromosome-level genome assembly of the Chinese tupelo Nyssa sinensis.</title>
        <authorList>
            <person name="Yang X."/>
            <person name="Kang M."/>
            <person name="Yang Y."/>
            <person name="Xiong H."/>
            <person name="Wang M."/>
            <person name="Zhang Z."/>
            <person name="Wang Z."/>
            <person name="Wu H."/>
            <person name="Ma T."/>
            <person name="Liu J."/>
            <person name="Xi Z."/>
        </authorList>
    </citation>
    <scope>NUCLEOTIDE SEQUENCE [LARGE SCALE GENOMIC DNA]</scope>
    <source>
        <strain evidence="2">J267</strain>
        <tissue evidence="2">Leaf</tissue>
    </source>
</reference>
<protein>
    <submittedName>
        <fullName evidence="2">Uncharacterized protein</fullName>
    </submittedName>
</protein>
<name>A0A5J4ZTE6_9ASTE</name>
<evidence type="ECO:0000313" key="3">
    <source>
        <dbReference type="Proteomes" id="UP000325577"/>
    </source>
</evidence>
<feature type="compositionally biased region" description="Low complexity" evidence="1">
    <location>
        <begin position="72"/>
        <end position="92"/>
    </location>
</feature>
<dbReference type="EMBL" id="CM018048">
    <property type="protein sequence ID" value="KAA8521650.1"/>
    <property type="molecule type" value="Genomic_DNA"/>
</dbReference>
<dbReference type="Proteomes" id="UP000325577">
    <property type="component" value="Linkage Group LG5"/>
</dbReference>
<gene>
    <name evidence="2" type="ORF">F0562_012360</name>
</gene>
<dbReference type="AlphaFoldDB" id="A0A5J4ZTE6"/>
<keyword evidence="3" id="KW-1185">Reference proteome</keyword>
<feature type="region of interest" description="Disordered" evidence="1">
    <location>
        <begin position="59"/>
        <end position="103"/>
    </location>
</feature>
<sequence>MVEPSVRLNGHNHSRIGSSKSINTKSCIAFLHSEITSATSLFFIFSLAFSMSRNLPNFPKGSNTRKHPEEVNAQTGAQNAQTGAQNAQTGAQSTSTRSAHSPLPSSIAKYTTVCGNGIQVNDYGFMASCSTVSSLETSTLTIINNCSGNKKVVTGLEKKVFMPSNPSPNPKKGISIVKETKVKQNGIQVNDYGFMATKSSVDTLKISDQTTIDGRSVKNNDN</sequence>
<proteinExistence type="predicted"/>